<sequence>MTSSASAAATVESVPESRLQKDEKTLQRLLSQGVKLPPQPKVVEELERLLRSDEADLRALARVISQDAGITAMLFKAVQSSAYRQHQPFDNLEKILQAIGLKQTLNLVQAIALMGANKVSKHRKAYERFWSRSQTIAQLAMLIADERVMVCNVFPDQAYLAGIFHDCGVPLLMERFPSYCRAMHLEENDTWIDLLEEDKKYQADHCVVGYFVARHWHLPEFICEAIRFHHDLPQLVPGDSRSLAAIIQLAIHAYHQYLHLDDPDWGRVVEDVQEELGIHADDLPEYLDVLLERFQHQS</sequence>
<accession>A0ABY0ISP2</accession>
<dbReference type="PANTHER" id="PTHR33525:SF6">
    <property type="entry name" value="HDOD DOMAIN-CONTAINING PROTEIN"/>
    <property type="match status" value="1"/>
</dbReference>
<feature type="region of interest" description="Disordered" evidence="1">
    <location>
        <begin position="1"/>
        <end position="22"/>
    </location>
</feature>
<dbReference type="SUPFAM" id="SSF109604">
    <property type="entry name" value="HD-domain/PDEase-like"/>
    <property type="match status" value="1"/>
</dbReference>
<dbReference type="EMBL" id="SHKM01000001">
    <property type="protein sequence ID" value="RZT90603.1"/>
    <property type="molecule type" value="Genomic_DNA"/>
</dbReference>
<gene>
    <name evidence="3" type="ORF">EV678_1422</name>
</gene>
<dbReference type="InterPro" id="IPR013976">
    <property type="entry name" value="HDOD"/>
</dbReference>
<evidence type="ECO:0000313" key="4">
    <source>
        <dbReference type="Proteomes" id="UP000292136"/>
    </source>
</evidence>
<feature type="compositionally biased region" description="Low complexity" evidence="1">
    <location>
        <begin position="1"/>
        <end position="17"/>
    </location>
</feature>
<organism evidence="3 4">
    <name type="scientific">Azospira oryzae</name>
    <dbReference type="NCBI Taxonomy" id="146939"/>
    <lineage>
        <taxon>Bacteria</taxon>
        <taxon>Pseudomonadati</taxon>
        <taxon>Pseudomonadota</taxon>
        <taxon>Betaproteobacteria</taxon>
        <taxon>Rhodocyclales</taxon>
        <taxon>Rhodocyclaceae</taxon>
        <taxon>Azospira</taxon>
    </lineage>
</organism>
<name>A0ABY0ISP2_9RHOO</name>
<feature type="domain" description="HDOD" evidence="2">
    <location>
        <begin position="36"/>
        <end position="232"/>
    </location>
</feature>
<reference evidence="3 4" key="1">
    <citation type="submission" date="2019-02" db="EMBL/GenBank/DDBJ databases">
        <title>Genomic Encyclopedia of Type Strains, Phase IV (KMG-IV): sequencing the most valuable type-strain genomes for metagenomic binning, comparative biology and taxonomic classification.</title>
        <authorList>
            <person name="Goeker M."/>
        </authorList>
    </citation>
    <scope>NUCLEOTIDE SEQUENCE [LARGE SCALE GENOMIC DNA]</scope>
    <source>
        <strain evidence="3 4">DSM 21223</strain>
    </source>
</reference>
<protein>
    <submittedName>
        <fullName evidence="3">HD-like signal output (HDOD) protein</fullName>
    </submittedName>
</protein>
<dbReference type="RefSeq" id="WP_014238421.1">
    <property type="nucleotide sequence ID" value="NZ_SHKM01000001.1"/>
</dbReference>
<proteinExistence type="predicted"/>
<dbReference type="Pfam" id="PF08668">
    <property type="entry name" value="HDOD"/>
    <property type="match status" value="1"/>
</dbReference>
<dbReference type="InterPro" id="IPR052340">
    <property type="entry name" value="RNase_Y/CdgJ"/>
</dbReference>
<evidence type="ECO:0000313" key="3">
    <source>
        <dbReference type="EMBL" id="RZT90603.1"/>
    </source>
</evidence>
<dbReference type="PANTHER" id="PTHR33525">
    <property type="match status" value="1"/>
</dbReference>
<dbReference type="PROSITE" id="PS51833">
    <property type="entry name" value="HDOD"/>
    <property type="match status" value="1"/>
</dbReference>
<evidence type="ECO:0000259" key="2">
    <source>
        <dbReference type="PROSITE" id="PS51833"/>
    </source>
</evidence>
<evidence type="ECO:0000256" key="1">
    <source>
        <dbReference type="SAM" id="MobiDB-lite"/>
    </source>
</evidence>
<keyword evidence="4" id="KW-1185">Reference proteome</keyword>
<dbReference type="Proteomes" id="UP000292136">
    <property type="component" value="Unassembled WGS sequence"/>
</dbReference>
<comment type="caution">
    <text evidence="3">The sequence shown here is derived from an EMBL/GenBank/DDBJ whole genome shotgun (WGS) entry which is preliminary data.</text>
</comment>
<dbReference type="Gene3D" id="1.10.3210.10">
    <property type="entry name" value="Hypothetical protein af1432"/>
    <property type="match status" value="1"/>
</dbReference>